<dbReference type="RefSeq" id="WP_129647134.1">
    <property type="nucleotide sequence ID" value="NZ_LR215037.1"/>
</dbReference>
<sequence length="217" mass="26717">MKRLNYEFVDKNSFLFTPFYEFKVSKEKYQWIFLYIHNFLSDNGLLGEVSTKCRHLKLSDYWEYIEKEFKLICMNYDKDSYPKLIEFLKNNYFWDRVNHFVRITRYAEIEIQKSNDKNGYLIYINNGCCYFDKFWNAWFEAPAKFYNLNEEETEIFQDKLIAVFRRKNKEILKKLINISKKELINWLEYNGNKLDFEINYINIKPLIKTRTKICKVE</sequence>
<evidence type="ECO:0000313" key="2">
    <source>
        <dbReference type="Proteomes" id="UP000290243"/>
    </source>
</evidence>
<dbReference type="EMBL" id="LR215037">
    <property type="protein sequence ID" value="VEU75762.1"/>
    <property type="molecule type" value="Genomic_DNA"/>
</dbReference>
<dbReference type="AlphaFoldDB" id="A0A449B598"/>
<reference evidence="1 2" key="1">
    <citation type="submission" date="2019-01" db="EMBL/GenBank/DDBJ databases">
        <authorList>
            <consortium name="Pathogen Informatics"/>
        </authorList>
    </citation>
    <scope>NUCLEOTIDE SEQUENCE [LARGE SCALE GENOMIC DNA]</scope>
    <source>
        <strain evidence="1 2">NCTC10168</strain>
    </source>
</reference>
<evidence type="ECO:0000313" key="1">
    <source>
        <dbReference type="EMBL" id="VEU75762.1"/>
    </source>
</evidence>
<dbReference type="KEGG" id="mmau:NCTC10168_00696"/>
<organism evidence="1 2">
    <name type="scientific">Mycoplasmopsis maculosa</name>
    <dbReference type="NCBI Taxonomy" id="114885"/>
    <lineage>
        <taxon>Bacteria</taxon>
        <taxon>Bacillati</taxon>
        <taxon>Mycoplasmatota</taxon>
        <taxon>Mycoplasmoidales</taxon>
        <taxon>Metamycoplasmataceae</taxon>
        <taxon>Mycoplasmopsis</taxon>
    </lineage>
</organism>
<protein>
    <submittedName>
        <fullName evidence="1">Uncharacterized protein</fullName>
    </submittedName>
</protein>
<gene>
    <name evidence="1" type="ORF">NCTC10168_00696</name>
</gene>
<dbReference type="Proteomes" id="UP000290243">
    <property type="component" value="Chromosome"/>
</dbReference>
<accession>A0A449B598</accession>
<name>A0A449B598_9BACT</name>
<proteinExistence type="predicted"/>
<keyword evidence="2" id="KW-1185">Reference proteome</keyword>